<dbReference type="InterPro" id="IPR013324">
    <property type="entry name" value="RNA_pol_sigma_r3/r4-like"/>
</dbReference>
<dbReference type="Gene3D" id="1.10.1740.10">
    <property type="match status" value="1"/>
</dbReference>
<name>A0A517RM32_9PLAN</name>
<keyword evidence="3" id="KW-0731">Sigma factor</keyword>
<evidence type="ECO:0000313" key="8">
    <source>
        <dbReference type="Proteomes" id="UP000317171"/>
    </source>
</evidence>
<keyword evidence="8" id="KW-1185">Reference proteome</keyword>
<keyword evidence="4" id="KW-0238">DNA-binding</keyword>
<dbReference type="InterPro" id="IPR053812">
    <property type="entry name" value="HTH_Sigma70_ECF-like"/>
</dbReference>
<dbReference type="GO" id="GO:0003677">
    <property type="term" value="F:DNA binding"/>
    <property type="evidence" value="ECO:0007669"/>
    <property type="project" value="UniProtKB-KW"/>
</dbReference>
<dbReference type="GO" id="GO:0006352">
    <property type="term" value="P:DNA-templated transcription initiation"/>
    <property type="evidence" value="ECO:0007669"/>
    <property type="project" value="InterPro"/>
</dbReference>
<dbReference type="OrthoDB" id="280689at2"/>
<keyword evidence="2" id="KW-0805">Transcription regulation</keyword>
<dbReference type="InterPro" id="IPR014284">
    <property type="entry name" value="RNA_pol_sigma-70_dom"/>
</dbReference>
<dbReference type="InterPro" id="IPR039425">
    <property type="entry name" value="RNA_pol_sigma-70-like"/>
</dbReference>
<evidence type="ECO:0000256" key="5">
    <source>
        <dbReference type="ARBA" id="ARBA00023163"/>
    </source>
</evidence>
<evidence type="ECO:0000313" key="7">
    <source>
        <dbReference type="EMBL" id="QDT44943.1"/>
    </source>
</evidence>
<dbReference type="AlphaFoldDB" id="A0A517RM32"/>
<reference evidence="7 8" key="1">
    <citation type="submission" date="2019-02" db="EMBL/GenBank/DDBJ databases">
        <title>Deep-cultivation of Planctomycetes and their phenomic and genomic characterization uncovers novel biology.</title>
        <authorList>
            <person name="Wiegand S."/>
            <person name="Jogler M."/>
            <person name="Boedeker C."/>
            <person name="Pinto D."/>
            <person name="Vollmers J."/>
            <person name="Rivas-Marin E."/>
            <person name="Kohn T."/>
            <person name="Peeters S.H."/>
            <person name="Heuer A."/>
            <person name="Rast P."/>
            <person name="Oberbeckmann S."/>
            <person name="Bunk B."/>
            <person name="Jeske O."/>
            <person name="Meyerdierks A."/>
            <person name="Storesund J.E."/>
            <person name="Kallscheuer N."/>
            <person name="Luecker S."/>
            <person name="Lage O.M."/>
            <person name="Pohl T."/>
            <person name="Merkel B.J."/>
            <person name="Hornburger P."/>
            <person name="Mueller R.-W."/>
            <person name="Bruemmer F."/>
            <person name="Labrenz M."/>
            <person name="Spormann A.M."/>
            <person name="Op den Camp H."/>
            <person name="Overmann J."/>
            <person name="Amann R."/>
            <person name="Jetten M.S.M."/>
            <person name="Mascher T."/>
            <person name="Medema M.H."/>
            <person name="Devos D.P."/>
            <person name="Kaster A.-K."/>
            <person name="Ovreas L."/>
            <person name="Rohde M."/>
            <person name="Galperin M.Y."/>
            <person name="Jogler C."/>
        </authorList>
    </citation>
    <scope>NUCLEOTIDE SEQUENCE [LARGE SCALE GENOMIC DNA]</scope>
    <source>
        <strain evidence="7 8">Pan241w</strain>
    </source>
</reference>
<keyword evidence="5" id="KW-0804">Transcription</keyword>
<dbReference type="InterPro" id="IPR013325">
    <property type="entry name" value="RNA_pol_sigma_r2"/>
</dbReference>
<evidence type="ECO:0000256" key="1">
    <source>
        <dbReference type="ARBA" id="ARBA00010641"/>
    </source>
</evidence>
<dbReference type="GO" id="GO:0016987">
    <property type="term" value="F:sigma factor activity"/>
    <property type="evidence" value="ECO:0007669"/>
    <property type="project" value="UniProtKB-KW"/>
</dbReference>
<dbReference type="Proteomes" id="UP000317171">
    <property type="component" value="Chromosome"/>
</dbReference>
<organism evidence="7 8">
    <name type="scientific">Gimesia alba</name>
    <dbReference type="NCBI Taxonomy" id="2527973"/>
    <lineage>
        <taxon>Bacteria</taxon>
        <taxon>Pseudomonadati</taxon>
        <taxon>Planctomycetota</taxon>
        <taxon>Planctomycetia</taxon>
        <taxon>Planctomycetales</taxon>
        <taxon>Planctomycetaceae</taxon>
        <taxon>Gimesia</taxon>
    </lineage>
</organism>
<dbReference type="InterPro" id="IPR036388">
    <property type="entry name" value="WH-like_DNA-bd_sf"/>
</dbReference>
<evidence type="ECO:0000259" key="6">
    <source>
        <dbReference type="Pfam" id="PF07638"/>
    </source>
</evidence>
<protein>
    <submittedName>
        <fullName evidence="7">RNA polymerase sigma factor</fullName>
    </submittedName>
</protein>
<evidence type="ECO:0000256" key="2">
    <source>
        <dbReference type="ARBA" id="ARBA00023015"/>
    </source>
</evidence>
<accession>A0A517RM32</accession>
<comment type="similarity">
    <text evidence="1">Belongs to the sigma-70 factor family. ECF subfamily.</text>
</comment>
<dbReference type="Pfam" id="PF07638">
    <property type="entry name" value="Sigma70_ECF"/>
    <property type="match status" value="1"/>
</dbReference>
<dbReference type="SUPFAM" id="SSF88946">
    <property type="entry name" value="Sigma2 domain of RNA polymerase sigma factors"/>
    <property type="match status" value="1"/>
</dbReference>
<evidence type="ECO:0000256" key="4">
    <source>
        <dbReference type="ARBA" id="ARBA00023125"/>
    </source>
</evidence>
<gene>
    <name evidence="7" type="ORF">Pan241w_50600</name>
</gene>
<dbReference type="RefSeq" id="WP_145220783.1">
    <property type="nucleotide sequence ID" value="NZ_CP036269.1"/>
</dbReference>
<dbReference type="SUPFAM" id="SSF88659">
    <property type="entry name" value="Sigma3 and sigma4 domains of RNA polymerase sigma factors"/>
    <property type="match status" value="1"/>
</dbReference>
<dbReference type="Gene3D" id="1.10.10.10">
    <property type="entry name" value="Winged helix-like DNA-binding domain superfamily/Winged helix DNA-binding domain"/>
    <property type="match status" value="1"/>
</dbReference>
<feature type="domain" description="RNA polymerase sigma-70 ECF-like HTH" evidence="6">
    <location>
        <begin position="6"/>
        <end position="195"/>
    </location>
</feature>
<sequence length="196" mass="23186">MMDEQSSFQQIIDDLGMGDEEAARQIVQRFTRRLLALAQTRLDARLQQKVAPEDVLQSVYRSFFRRHQNEEFNLDSWDGLWALLATITVRKCCQQVRHYHRERRDLNRETPSQTPEENKLNEWQMISNEPTPEQAALLTELLEEIMSSLDPQGQTIFMMRLQGFSEREICEEIARSERTVRRTLNRIRSQLSNAME</sequence>
<dbReference type="PANTHER" id="PTHR43133:SF8">
    <property type="entry name" value="RNA POLYMERASE SIGMA FACTOR HI_1459-RELATED"/>
    <property type="match status" value="1"/>
</dbReference>
<dbReference type="EMBL" id="CP036269">
    <property type="protein sequence ID" value="QDT44943.1"/>
    <property type="molecule type" value="Genomic_DNA"/>
</dbReference>
<dbReference type="PANTHER" id="PTHR43133">
    <property type="entry name" value="RNA POLYMERASE ECF-TYPE SIGMA FACTO"/>
    <property type="match status" value="1"/>
</dbReference>
<dbReference type="NCBIfam" id="TIGR02937">
    <property type="entry name" value="sigma70-ECF"/>
    <property type="match status" value="1"/>
</dbReference>
<dbReference type="KEGG" id="gaz:Pan241w_50600"/>
<evidence type="ECO:0000256" key="3">
    <source>
        <dbReference type="ARBA" id="ARBA00023082"/>
    </source>
</evidence>
<proteinExistence type="inferred from homology"/>